<organism evidence="1 2">
    <name type="scientific">Candidatus Williamhamiltonella defendens</name>
    <dbReference type="NCBI Taxonomy" id="138072"/>
    <lineage>
        <taxon>Bacteria</taxon>
        <taxon>Pseudomonadati</taxon>
        <taxon>Pseudomonadota</taxon>
        <taxon>Gammaproteobacteria</taxon>
        <taxon>Enterobacterales</taxon>
        <taxon>Enterobacteriaceae</taxon>
        <taxon>aphid secondary symbionts</taxon>
        <taxon>Candidatus Williamhamiltonella</taxon>
    </lineage>
</organism>
<gene>
    <name evidence="1" type="ORF">BJP43_10615</name>
</gene>
<dbReference type="AlphaFoldDB" id="A0A2D3TG89"/>
<name>A0A2D3TG89_9ENTR</name>
<geneLocation type="plasmid" evidence="2">
    <name>phdza17.2</name>
</geneLocation>
<dbReference type="EMBL" id="CP017615">
    <property type="protein sequence ID" value="ATW34830.1"/>
    <property type="molecule type" value="Genomic_DNA"/>
</dbReference>
<dbReference type="Proteomes" id="UP000229055">
    <property type="component" value="Plasmid pHDZA17.2"/>
</dbReference>
<accession>A0A2D3TG89</accession>
<reference evidence="2" key="1">
    <citation type="submission" date="2016-10" db="EMBL/GenBank/DDBJ databases">
        <authorList>
            <person name="Chevignon G."/>
        </authorList>
    </citation>
    <scope>NUCLEOTIDE SEQUENCE [LARGE SCALE GENOMIC DNA]</scope>
    <source>
        <strain evidence="2">ZA17</strain>
        <plasmid evidence="2">phdza17.2</plasmid>
    </source>
</reference>
<protein>
    <submittedName>
        <fullName evidence="1">Uncharacterized protein</fullName>
    </submittedName>
</protein>
<reference evidence="2" key="2">
    <citation type="submission" date="2017-11" db="EMBL/GenBank/DDBJ databases">
        <title>PacBio sequencing of new strain of the secondary endosymbiont Candidatus Hamiltonella defensa.</title>
        <authorList>
            <person name="Strand M.R."/>
            <person name="Oliver K."/>
        </authorList>
    </citation>
    <scope>NUCLEOTIDE SEQUENCE [LARGE SCALE GENOMIC DNA]</scope>
    <source>
        <strain evidence="2">ZA17</strain>
        <plasmid evidence="2">phdza17.2</plasmid>
    </source>
</reference>
<evidence type="ECO:0000313" key="2">
    <source>
        <dbReference type="Proteomes" id="UP000229055"/>
    </source>
</evidence>
<keyword evidence="1" id="KW-0614">Plasmid</keyword>
<sequence length="59" mass="6815">MQKVAILKSKFNFLATGVILNLICFFMPKTDGSMLYNKAVSIQINHITYPMLYKCRSRI</sequence>
<proteinExistence type="predicted"/>
<evidence type="ECO:0000313" key="1">
    <source>
        <dbReference type="EMBL" id="ATW34830.1"/>
    </source>
</evidence>